<evidence type="ECO:0000313" key="2">
    <source>
        <dbReference type="EMBL" id="KAH6598077.1"/>
    </source>
</evidence>
<reference evidence="2 3" key="1">
    <citation type="submission" date="2021-02" db="EMBL/GenBank/DDBJ databases">
        <title>Variation within the Batrachochytrium salamandrivorans European outbreak.</title>
        <authorList>
            <person name="Kelly M."/>
            <person name="Pasmans F."/>
            <person name="Shea T.P."/>
            <person name="Munoz J.F."/>
            <person name="Carranza S."/>
            <person name="Cuomo C.A."/>
            <person name="Martel A."/>
        </authorList>
    </citation>
    <scope>NUCLEOTIDE SEQUENCE [LARGE SCALE GENOMIC DNA]</scope>
    <source>
        <strain evidence="2 3">AMFP18/2</strain>
    </source>
</reference>
<gene>
    <name evidence="2" type="ORF">BASA50_003959</name>
</gene>
<evidence type="ECO:0000313" key="3">
    <source>
        <dbReference type="Proteomes" id="UP001648503"/>
    </source>
</evidence>
<dbReference type="EMBL" id="JAFCIX010000116">
    <property type="protein sequence ID" value="KAH6598077.1"/>
    <property type="molecule type" value="Genomic_DNA"/>
</dbReference>
<keyword evidence="3" id="KW-1185">Reference proteome</keyword>
<accession>A0ABQ8FGU1</accession>
<name>A0ABQ8FGU1_9FUNG</name>
<evidence type="ECO:0000256" key="1">
    <source>
        <dbReference type="SAM" id="MobiDB-lite"/>
    </source>
</evidence>
<organism evidence="2 3">
    <name type="scientific">Batrachochytrium salamandrivorans</name>
    <dbReference type="NCBI Taxonomy" id="1357716"/>
    <lineage>
        <taxon>Eukaryota</taxon>
        <taxon>Fungi</taxon>
        <taxon>Fungi incertae sedis</taxon>
        <taxon>Chytridiomycota</taxon>
        <taxon>Chytridiomycota incertae sedis</taxon>
        <taxon>Chytridiomycetes</taxon>
        <taxon>Rhizophydiales</taxon>
        <taxon>Rhizophydiales incertae sedis</taxon>
        <taxon>Batrachochytrium</taxon>
    </lineage>
</organism>
<proteinExistence type="predicted"/>
<sequence>MIDFCCASTLSHQKEACQHIGYCWRYDADGGSAQGHGVHSILATSCSTSLTCPPGNNRNMTECTNKTKDEDGGSVVSPEWSGCKWATQMQCTAGSGSYSGGSSSRKYLCCCCSILAILTTGVDIRHSSNTGSWIQADKSQQQSEQQQSSRTPDKTVAAAAPAPKRLCES</sequence>
<feature type="region of interest" description="Disordered" evidence="1">
    <location>
        <begin position="133"/>
        <end position="169"/>
    </location>
</feature>
<dbReference type="Proteomes" id="UP001648503">
    <property type="component" value="Unassembled WGS sequence"/>
</dbReference>
<comment type="caution">
    <text evidence="2">The sequence shown here is derived from an EMBL/GenBank/DDBJ whole genome shotgun (WGS) entry which is preliminary data.</text>
</comment>
<feature type="compositionally biased region" description="Low complexity" evidence="1">
    <location>
        <begin position="139"/>
        <end position="149"/>
    </location>
</feature>
<protein>
    <submittedName>
        <fullName evidence="2">Uncharacterized protein</fullName>
    </submittedName>
</protein>